<evidence type="ECO:0000313" key="7">
    <source>
        <dbReference type="Proteomes" id="UP000199111"/>
    </source>
</evidence>
<dbReference type="Pfam" id="PF16859">
    <property type="entry name" value="TetR_C_11"/>
    <property type="match status" value="1"/>
</dbReference>
<keyword evidence="3" id="KW-0804">Transcription</keyword>
<dbReference type="InterPro" id="IPR036271">
    <property type="entry name" value="Tet_transcr_reg_TetR-rel_C_sf"/>
</dbReference>
<evidence type="ECO:0000256" key="1">
    <source>
        <dbReference type="ARBA" id="ARBA00023015"/>
    </source>
</evidence>
<keyword evidence="1" id="KW-0805">Transcription regulation</keyword>
<dbReference type="Proteomes" id="UP000199111">
    <property type="component" value="Unassembled WGS sequence"/>
</dbReference>
<evidence type="ECO:0000256" key="4">
    <source>
        <dbReference type="PROSITE-ProRule" id="PRU00335"/>
    </source>
</evidence>
<evidence type="ECO:0000313" key="6">
    <source>
        <dbReference type="EMBL" id="SFI70955.1"/>
    </source>
</evidence>
<evidence type="ECO:0000256" key="3">
    <source>
        <dbReference type="ARBA" id="ARBA00023163"/>
    </source>
</evidence>
<proteinExistence type="predicted"/>
<dbReference type="SUPFAM" id="SSF48498">
    <property type="entry name" value="Tetracyclin repressor-like, C-terminal domain"/>
    <property type="match status" value="1"/>
</dbReference>
<dbReference type="GO" id="GO:0003700">
    <property type="term" value="F:DNA-binding transcription factor activity"/>
    <property type="evidence" value="ECO:0007669"/>
    <property type="project" value="TreeGrafter"/>
</dbReference>
<dbReference type="InterPro" id="IPR009057">
    <property type="entry name" value="Homeodomain-like_sf"/>
</dbReference>
<dbReference type="InterPro" id="IPR023772">
    <property type="entry name" value="DNA-bd_HTH_TetR-type_CS"/>
</dbReference>
<dbReference type="Pfam" id="PF00440">
    <property type="entry name" value="TetR_N"/>
    <property type="match status" value="1"/>
</dbReference>
<keyword evidence="2 4" id="KW-0238">DNA-binding</keyword>
<dbReference type="AlphaFoldDB" id="A0A1I3KFH1"/>
<dbReference type="Gene3D" id="1.10.357.10">
    <property type="entry name" value="Tetracycline Repressor, domain 2"/>
    <property type="match status" value="1"/>
</dbReference>
<dbReference type="GeneID" id="96297499"/>
<dbReference type="InterPro" id="IPR050109">
    <property type="entry name" value="HTH-type_TetR-like_transc_reg"/>
</dbReference>
<organism evidence="6 7">
    <name type="scientific">Streptosporangium canum</name>
    <dbReference type="NCBI Taxonomy" id="324952"/>
    <lineage>
        <taxon>Bacteria</taxon>
        <taxon>Bacillati</taxon>
        <taxon>Actinomycetota</taxon>
        <taxon>Actinomycetes</taxon>
        <taxon>Streptosporangiales</taxon>
        <taxon>Streptosporangiaceae</taxon>
        <taxon>Streptosporangium</taxon>
    </lineage>
</organism>
<sequence length="192" mass="20898">MRLDPRRERAILDATMELLSEVGFDRMSVDQIAKRASASKATIYRRWPGKEALVVDLVCNHLEIDVAPPPDTGSMRGDLVAVVAGFCRTLEQQHGLVFALVPALLTAPGLAAALRANVPRPDITGTVPLLDRARERGELPGGADPGEIRKVTEALVWHRLLITGEPLDDAFAEETVDRVLLPLIHAWSTATT</sequence>
<dbReference type="PRINTS" id="PR00455">
    <property type="entry name" value="HTHTETR"/>
</dbReference>
<dbReference type="PANTHER" id="PTHR30055:SF148">
    <property type="entry name" value="TETR-FAMILY TRANSCRIPTIONAL REGULATOR"/>
    <property type="match status" value="1"/>
</dbReference>
<dbReference type="PANTHER" id="PTHR30055">
    <property type="entry name" value="HTH-TYPE TRANSCRIPTIONAL REGULATOR RUTR"/>
    <property type="match status" value="1"/>
</dbReference>
<feature type="domain" description="HTH tetR-type" evidence="5">
    <location>
        <begin position="5"/>
        <end position="65"/>
    </location>
</feature>
<keyword evidence="7" id="KW-1185">Reference proteome</keyword>
<reference evidence="7" key="1">
    <citation type="submission" date="2016-10" db="EMBL/GenBank/DDBJ databases">
        <authorList>
            <person name="Varghese N."/>
            <person name="Submissions S."/>
        </authorList>
    </citation>
    <scope>NUCLEOTIDE SEQUENCE [LARGE SCALE GENOMIC DNA]</scope>
    <source>
        <strain evidence="7">CGMCC 4.2126</strain>
    </source>
</reference>
<dbReference type="GO" id="GO:0000976">
    <property type="term" value="F:transcription cis-regulatory region binding"/>
    <property type="evidence" value="ECO:0007669"/>
    <property type="project" value="TreeGrafter"/>
</dbReference>
<gene>
    <name evidence="6" type="ORF">SAMN05216275_104326</name>
</gene>
<dbReference type="InterPro" id="IPR001647">
    <property type="entry name" value="HTH_TetR"/>
</dbReference>
<dbReference type="EMBL" id="FOQY01000004">
    <property type="protein sequence ID" value="SFI70955.1"/>
    <property type="molecule type" value="Genomic_DNA"/>
</dbReference>
<feature type="DNA-binding region" description="H-T-H motif" evidence="4">
    <location>
        <begin position="28"/>
        <end position="47"/>
    </location>
</feature>
<protein>
    <submittedName>
        <fullName evidence="6">Transcriptional regulator, TetR family</fullName>
    </submittedName>
</protein>
<evidence type="ECO:0000256" key="2">
    <source>
        <dbReference type="ARBA" id="ARBA00023125"/>
    </source>
</evidence>
<accession>A0A1I3KFH1</accession>
<name>A0A1I3KFH1_9ACTN</name>
<dbReference type="InterPro" id="IPR011075">
    <property type="entry name" value="TetR_C"/>
</dbReference>
<dbReference type="SUPFAM" id="SSF46689">
    <property type="entry name" value="Homeodomain-like"/>
    <property type="match status" value="1"/>
</dbReference>
<dbReference type="Gene3D" id="1.10.10.60">
    <property type="entry name" value="Homeodomain-like"/>
    <property type="match status" value="1"/>
</dbReference>
<evidence type="ECO:0000259" key="5">
    <source>
        <dbReference type="PROSITE" id="PS50977"/>
    </source>
</evidence>
<dbReference type="RefSeq" id="WP_093886430.1">
    <property type="nucleotide sequence ID" value="NZ_FOQY01000004.1"/>
</dbReference>
<dbReference type="PROSITE" id="PS01081">
    <property type="entry name" value="HTH_TETR_1"/>
    <property type="match status" value="1"/>
</dbReference>
<dbReference type="PROSITE" id="PS50977">
    <property type="entry name" value="HTH_TETR_2"/>
    <property type="match status" value="1"/>
</dbReference>